<dbReference type="EMBL" id="FRBD01000008">
    <property type="protein sequence ID" value="SHK64572.1"/>
    <property type="molecule type" value="Genomic_DNA"/>
</dbReference>
<protein>
    <submittedName>
        <fullName evidence="1">Uncharacterized protein</fullName>
    </submittedName>
</protein>
<dbReference type="AlphaFoldDB" id="A0A1M6U5P9"/>
<evidence type="ECO:0000313" key="1">
    <source>
        <dbReference type="EMBL" id="SHK64572.1"/>
    </source>
</evidence>
<dbReference type="Proteomes" id="UP000184130">
    <property type="component" value="Unassembled WGS sequence"/>
</dbReference>
<organism evidence="1 2">
    <name type="scientific">Xylanibacter ruminicola</name>
    <name type="common">Prevotella ruminicola</name>
    <dbReference type="NCBI Taxonomy" id="839"/>
    <lineage>
        <taxon>Bacteria</taxon>
        <taxon>Pseudomonadati</taxon>
        <taxon>Bacteroidota</taxon>
        <taxon>Bacteroidia</taxon>
        <taxon>Bacteroidales</taxon>
        <taxon>Prevotellaceae</taxon>
        <taxon>Xylanibacter</taxon>
    </lineage>
</organism>
<gene>
    <name evidence="1" type="ORF">SAMN05216463_10837</name>
</gene>
<reference evidence="1 2" key="1">
    <citation type="submission" date="2016-11" db="EMBL/GenBank/DDBJ databases">
        <authorList>
            <person name="Jaros S."/>
            <person name="Januszkiewicz K."/>
            <person name="Wedrychowicz H."/>
        </authorList>
    </citation>
    <scope>NUCLEOTIDE SEQUENCE [LARGE SCALE GENOMIC DNA]</scope>
    <source>
        <strain evidence="1 2">KHT3</strain>
    </source>
</reference>
<accession>A0A1M6U5P9</accession>
<sequence>MFISNYFYQSPSDDFGRKNITPFINYPVN</sequence>
<proteinExistence type="predicted"/>
<evidence type="ECO:0000313" key="2">
    <source>
        <dbReference type="Proteomes" id="UP000184130"/>
    </source>
</evidence>
<name>A0A1M6U5P9_XYLRU</name>